<protein>
    <submittedName>
        <fullName evidence="1">Uncharacterized protein</fullName>
    </submittedName>
</protein>
<reference evidence="1 2" key="1">
    <citation type="submission" date="2022-01" db="EMBL/GenBank/DDBJ databases">
        <authorList>
            <person name="Xiong W."/>
            <person name="Schranz E."/>
        </authorList>
    </citation>
    <scope>NUCLEOTIDE SEQUENCE [LARGE SCALE GENOMIC DNA]</scope>
</reference>
<comment type="caution">
    <text evidence="1">The sequence shown here is derived from an EMBL/GenBank/DDBJ whole genome shotgun (WGS) entry which is preliminary data.</text>
</comment>
<name>A0AAU9MAP7_9ASTR</name>
<keyword evidence="2" id="KW-1185">Reference proteome</keyword>
<gene>
    <name evidence="1" type="ORF">LVIROSA_LOCUS10908</name>
</gene>
<evidence type="ECO:0000313" key="2">
    <source>
        <dbReference type="Proteomes" id="UP001157418"/>
    </source>
</evidence>
<sequence>MSEKGLPRNRLIQDDAFSTASSTTSLSVDLLALLLPRPSYRFFWSFHHRSPKSSLLLTKPKPEIVSLSFCNRLWLHAFFFPVRFLHAPPAATNSIDDFEAPKEPKKSGKI</sequence>
<proteinExistence type="predicted"/>
<organism evidence="1 2">
    <name type="scientific">Lactuca virosa</name>
    <dbReference type="NCBI Taxonomy" id="75947"/>
    <lineage>
        <taxon>Eukaryota</taxon>
        <taxon>Viridiplantae</taxon>
        <taxon>Streptophyta</taxon>
        <taxon>Embryophyta</taxon>
        <taxon>Tracheophyta</taxon>
        <taxon>Spermatophyta</taxon>
        <taxon>Magnoliopsida</taxon>
        <taxon>eudicotyledons</taxon>
        <taxon>Gunneridae</taxon>
        <taxon>Pentapetalae</taxon>
        <taxon>asterids</taxon>
        <taxon>campanulids</taxon>
        <taxon>Asterales</taxon>
        <taxon>Asteraceae</taxon>
        <taxon>Cichorioideae</taxon>
        <taxon>Cichorieae</taxon>
        <taxon>Lactucinae</taxon>
        <taxon>Lactuca</taxon>
    </lineage>
</organism>
<dbReference type="Proteomes" id="UP001157418">
    <property type="component" value="Unassembled WGS sequence"/>
</dbReference>
<evidence type="ECO:0000313" key="1">
    <source>
        <dbReference type="EMBL" id="CAH1423637.1"/>
    </source>
</evidence>
<accession>A0AAU9MAP7</accession>
<dbReference type="EMBL" id="CAKMRJ010001112">
    <property type="protein sequence ID" value="CAH1423637.1"/>
    <property type="molecule type" value="Genomic_DNA"/>
</dbReference>
<dbReference type="AlphaFoldDB" id="A0AAU9MAP7"/>